<feature type="domain" description="4Fe-4S ferredoxin-type" evidence="4">
    <location>
        <begin position="287"/>
        <end position="316"/>
    </location>
</feature>
<evidence type="ECO:0000256" key="3">
    <source>
        <dbReference type="ARBA" id="ARBA00023014"/>
    </source>
</evidence>
<protein>
    <submittedName>
        <fullName evidence="5">4Fe-4S dicluster domain-containing protein</fullName>
    </submittedName>
</protein>
<dbReference type="SUPFAM" id="SSF51430">
    <property type="entry name" value="NAD(P)-linked oxidoreductase"/>
    <property type="match status" value="1"/>
</dbReference>
<keyword evidence="2" id="KW-0408">Iron</keyword>
<evidence type="ECO:0000256" key="1">
    <source>
        <dbReference type="ARBA" id="ARBA00022723"/>
    </source>
</evidence>
<dbReference type="GO" id="GO:0051536">
    <property type="term" value="F:iron-sulfur cluster binding"/>
    <property type="evidence" value="ECO:0007669"/>
    <property type="project" value="UniProtKB-KW"/>
</dbReference>
<feature type="domain" description="4Fe-4S ferredoxin-type" evidence="4">
    <location>
        <begin position="338"/>
        <end position="368"/>
    </location>
</feature>
<dbReference type="InterPro" id="IPR036812">
    <property type="entry name" value="NAD(P)_OxRdtase_dom_sf"/>
</dbReference>
<dbReference type="CDD" id="cd19096">
    <property type="entry name" value="AKR_Fe-S_oxidoreductase"/>
    <property type="match status" value="1"/>
</dbReference>
<dbReference type="InterPro" id="IPR017896">
    <property type="entry name" value="4Fe4S_Fe-S-bd"/>
</dbReference>
<dbReference type="Gene3D" id="3.30.70.20">
    <property type="match status" value="1"/>
</dbReference>
<dbReference type="SUPFAM" id="SSF46548">
    <property type="entry name" value="alpha-helical ferredoxin"/>
    <property type="match status" value="1"/>
</dbReference>
<keyword evidence="1" id="KW-0479">Metal-binding</keyword>
<dbReference type="Pfam" id="PF13187">
    <property type="entry name" value="Fer4_9"/>
    <property type="match status" value="1"/>
</dbReference>
<dbReference type="PROSITE" id="PS00198">
    <property type="entry name" value="4FE4S_FER_1"/>
    <property type="match status" value="2"/>
</dbReference>
<evidence type="ECO:0000313" key="5">
    <source>
        <dbReference type="EMBL" id="MQM73650.1"/>
    </source>
</evidence>
<dbReference type="InterPro" id="IPR017900">
    <property type="entry name" value="4Fe4S_Fe_S_CS"/>
</dbReference>
<organism evidence="5 6">
    <name type="scientific">Candidatus Pseudoramibacter fermentans</name>
    <dbReference type="NCBI Taxonomy" id="2594427"/>
    <lineage>
        <taxon>Bacteria</taxon>
        <taxon>Bacillati</taxon>
        <taxon>Bacillota</taxon>
        <taxon>Clostridia</taxon>
        <taxon>Eubacteriales</taxon>
        <taxon>Eubacteriaceae</taxon>
        <taxon>Pseudoramibacter</taxon>
    </lineage>
</organism>
<dbReference type="InterPro" id="IPR023210">
    <property type="entry name" value="NADP_OxRdtase_dom"/>
</dbReference>
<dbReference type="PROSITE" id="PS51379">
    <property type="entry name" value="4FE4S_FER_2"/>
    <property type="match status" value="2"/>
</dbReference>
<dbReference type="InterPro" id="IPR053135">
    <property type="entry name" value="AKR2_Oxidoreductase"/>
</dbReference>
<dbReference type="Gene3D" id="3.20.20.100">
    <property type="entry name" value="NADP-dependent oxidoreductase domain"/>
    <property type="match status" value="1"/>
</dbReference>
<dbReference type="PANTHER" id="PTHR43312:SF2">
    <property type="entry name" value="OXIDOREDUCTASE"/>
    <property type="match status" value="1"/>
</dbReference>
<dbReference type="GO" id="GO:0046872">
    <property type="term" value="F:metal ion binding"/>
    <property type="evidence" value="ECO:0007669"/>
    <property type="project" value="UniProtKB-KW"/>
</dbReference>
<dbReference type="Pfam" id="PF00248">
    <property type="entry name" value="Aldo_ket_red"/>
    <property type="match status" value="1"/>
</dbReference>
<keyword evidence="6" id="KW-1185">Reference proteome</keyword>
<dbReference type="AlphaFoldDB" id="A0A6L5GV47"/>
<name>A0A6L5GV47_9FIRM</name>
<gene>
    <name evidence="5" type="ORF">FRC53_09615</name>
</gene>
<accession>A0A6L5GV47</accession>
<evidence type="ECO:0000313" key="6">
    <source>
        <dbReference type="Proteomes" id="UP000473648"/>
    </source>
</evidence>
<comment type="caution">
    <text evidence="5">The sequence shown here is derived from an EMBL/GenBank/DDBJ whole genome shotgun (WGS) entry which is preliminary data.</text>
</comment>
<reference evidence="5" key="1">
    <citation type="journal article" date="2020" name="Appl. Environ. Microbiol.">
        <title>Medium-Chain Fatty Acid Synthesis by 'Candidatus Weimeria bifida' gen. nov., sp. nov., and 'Candidatus Pseudoramibacter fermentans' sp. nov.</title>
        <authorList>
            <person name="Scarborough M.J."/>
            <person name="Myers K.S."/>
            <person name="Donohue T.J."/>
            <person name="Noguera D.R."/>
        </authorList>
    </citation>
    <scope>NUCLEOTIDE SEQUENCE</scope>
    <source>
        <strain evidence="5">EUB1.1</strain>
    </source>
</reference>
<sequence>MQKTEWAQDIPKLGFGLMRLPGTQGGGKVDLDAVTQMVDAFMAAGLRYFDTAYVYDKGGSEETVKTVLVDRYPRESFMLASKLHATIGVNSAAEAKRELEISLERTSAGYFDCYLLHSLMLTNYKKYDEYGLWDFVKAQKAAGKIRHIGFSFHGTPDLLEKLLTDHPEAEFVQLQINYADWDNPAVASRKCYDIARRFGKPIVIMEPVKGGFLAQPPASVEKILTEANPDVSAASWAIRFAASLPGVLTVLSGMSNEAQMADNLSYMSDFKPLSESEQAVIRKAQAAIAAIDAIPCTGCRYCVAGCPKQIPIPNIFSAMNREMVYSQTDDAKRRYANATAGVGKASDCIACGQCERACPQHLPIIADLQNCAAALED</sequence>
<keyword evidence="3" id="KW-0411">Iron-sulfur</keyword>
<dbReference type="PANTHER" id="PTHR43312">
    <property type="entry name" value="D-THREO-ALDOSE 1-DEHYDROGENASE"/>
    <property type="match status" value="1"/>
</dbReference>
<dbReference type="EMBL" id="VOGB01000005">
    <property type="protein sequence ID" value="MQM73650.1"/>
    <property type="molecule type" value="Genomic_DNA"/>
</dbReference>
<proteinExistence type="predicted"/>
<evidence type="ECO:0000259" key="4">
    <source>
        <dbReference type="PROSITE" id="PS51379"/>
    </source>
</evidence>
<dbReference type="Proteomes" id="UP000473648">
    <property type="component" value="Unassembled WGS sequence"/>
</dbReference>
<evidence type="ECO:0000256" key="2">
    <source>
        <dbReference type="ARBA" id="ARBA00023004"/>
    </source>
</evidence>